<dbReference type="Gene3D" id="1.10.10.10">
    <property type="entry name" value="Winged helix-like DNA-binding domain superfamily/Winged helix DNA-binding domain"/>
    <property type="match status" value="2"/>
</dbReference>
<dbReference type="InterPro" id="IPR036388">
    <property type="entry name" value="WH-like_DNA-bd_sf"/>
</dbReference>
<accession>A0A379C3H1</accession>
<reference evidence="4 6" key="1">
    <citation type="submission" date="2018-06" db="EMBL/GenBank/DDBJ databases">
        <authorList>
            <consortium name="Pathogen Informatics"/>
            <person name="Doyle S."/>
        </authorList>
    </citation>
    <scope>NUCLEOTIDE SEQUENCE [LARGE SCALE GENOMIC DNA]</scope>
    <source>
        <strain evidence="4 6">NCTC13149</strain>
    </source>
</reference>
<evidence type="ECO:0000313" key="5">
    <source>
        <dbReference type="EMBL" id="SUB57620.1"/>
    </source>
</evidence>
<dbReference type="RefSeq" id="WP_115354476.1">
    <property type="nucleotide sequence ID" value="NZ_UGSZ01000001.1"/>
</dbReference>
<dbReference type="PANTHER" id="PTHR33795:SF1">
    <property type="entry name" value="INSERTION ELEMENT IS150 PROTEIN INSJ"/>
    <property type="match status" value="1"/>
</dbReference>
<dbReference type="OrthoDB" id="9781005at2"/>
<dbReference type="AlphaFoldDB" id="A0A379C3H1"/>
<dbReference type="Pfam" id="PF13518">
    <property type="entry name" value="HTH_28"/>
    <property type="match status" value="1"/>
</dbReference>
<dbReference type="EMBL" id="UGSZ01000001">
    <property type="protein sequence ID" value="SUB57620.1"/>
    <property type="molecule type" value="Genomic_DNA"/>
</dbReference>
<evidence type="ECO:0000313" key="4">
    <source>
        <dbReference type="EMBL" id="SUB56628.1"/>
    </source>
</evidence>
<evidence type="ECO:0000256" key="1">
    <source>
        <dbReference type="ARBA" id="ARBA00038232"/>
    </source>
</evidence>
<feature type="compositionally biased region" description="Basic and acidic residues" evidence="2">
    <location>
        <begin position="126"/>
        <end position="145"/>
    </location>
</feature>
<organism evidence="4 6">
    <name type="scientific">Peptoniphilus lacrimalis</name>
    <dbReference type="NCBI Taxonomy" id="33031"/>
    <lineage>
        <taxon>Bacteria</taxon>
        <taxon>Bacillati</taxon>
        <taxon>Bacillota</taxon>
        <taxon>Tissierellia</taxon>
        <taxon>Tissierellales</taxon>
        <taxon>Peptoniphilaceae</taxon>
        <taxon>Peptoniphilus</taxon>
    </lineage>
</organism>
<evidence type="ECO:0000313" key="6">
    <source>
        <dbReference type="Proteomes" id="UP000255517"/>
    </source>
</evidence>
<sequence length="185" mass="21881">MAKYKTEFKIKVVKEYLEGNIGYKGLAKKYSIPDHSTVRRWVNVYESQDYDGLKVSRKNSSYSLDLKLNVVDLYLTGEMSYQSLANEFKINNPSMISRWVKEFREKGIEGLKPKKRGRPSNMPNTDKNKDLKNKTNKTKKESSELEKLRKENYYLQMEVEILKKKIQFSQMTESEIDEYLRSLNH</sequence>
<dbReference type="InterPro" id="IPR052057">
    <property type="entry name" value="IS150/IS1296_orfA-like"/>
</dbReference>
<evidence type="ECO:0000259" key="3">
    <source>
        <dbReference type="Pfam" id="PF13518"/>
    </source>
</evidence>
<name>A0A379C3H1_9FIRM</name>
<dbReference type="SUPFAM" id="SSF48295">
    <property type="entry name" value="TrpR-like"/>
    <property type="match status" value="1"/>
</dbReference>
<proteinExistence type="inferred from homology"/>
<dbReference type="Proteomes" id="UP000255517">
    <property type="component" value="Unassembled WGS sequence"/>
</dbReference>
<feature type="region of interest" description="Disordered" evidence="2">
    <location>
        <begin position="110"/>
        <end position="145"/>
    </location>
</feature>
<dbReference type="InterPro" id="IPR055247">
    <property type="entry name" value="InsJ-like_HTH"/>
</dbReference>
<protein>
    <submittedName>
        <fullName evidence="4">Transposase and inactivated derivatives</fullName>
    </submittedName>
</protein>
<dbReference type="InterPro" id="IPR010921">
    <property type="entry name" value="Trp_repressor/repl_initiator"/>
</dbReference>
<dbReference type="PANTHER" id="PTHR33795">
    <property type="entry name" value="INSERTION ELEMENT IS150 PROTEIN INSJ"/>
    <property type="match status" value="1"/>
</dbReference>
<comment type="similarity">
    <text evidence="1">Belongs to the IS150/IS1296 orfA family.</text>
</comment>
<dbReference type="EMBL" id="UGSZ01000001">
    <property type="protein sequence ID" value="SUB56628.1"/>
    <property type="molecule type" value="Genomic_DNA"/>
</dbReference>
<dbReference type="GO" id="GO:0043565">
    <property type="term" value="F:sequence-specific DNA binding"/>
    <property type="evidence" value="ECO:0007669"/>
    <property type="project" value="InterPro"/>
</dbReference>
<feature type="domain" description="Insertion element IS150 protein InsJ-like helix-turn-helix" evidence="3">
    <location>
        <begin position="67"/>
        <end position="119"/>
    </location>
</feature>
<gene>
    <name evidence="4" type="ORF">NCTC13149_00400</name>
    <name evidence="5" type="ORF">NCTC13149_01465</name>
</gene>
<evidence type="ECO:0000256" key="2">
    <source>
        <dbReference type="SAM" id="MobiDB-lite"/>
    </source>
</evidence>